<accession>A0A1Y2LCU1</accession>
<evidence type="ECO:0000256" key="5">
    <source>
        <dbReference type="ARBA" id="ARBA00022989"/>
    </source>
</evidence>
<keyword evidence="2 7" id="KW-0813">Transport</keyword>
<comment type="subcellular location">
    <subcellularLocation>
        <location evidence="1 7">Cell membrane</location>
        <topology evidence="1 7">Multi-pass membrane protein</topology>
    </subcellularLocation>
</comment>
<gene>
    <name evidence="9" type="ORF">TALK_08250</name>
</gene>
<keyword evidence="3" id="KW-1003">Cell membrane</keyword>
<feature type="transmembrane region" description="Helical" evidence="7">
    <location>
        <begin position="227"/>
        <end position="250"/>
    </location>
</feature>
<keyword evidence="5 7" id="KW-1133">Transmembrane helix</keyword>
<protein>
    <submittedName>
        <fullName evidence="9">Nitrate transport permease nrtB</fullName>
    </submittedName>
</protein>
<dbReference type="Proteomes" id="UP000193396">
    <property type="component" value="Unassembled WGS sequence"/>
</dbReference>
<feature type="transmembrane region" description="Helical" evidence="7">
    <location>
        <begin position="70"/>
        <end position="98"/>
    </location>
</feature>
<dbReference type="CDD" id="cd06261">
    <property type="entry name" value="TM_PBP2"/>
    <property type="match status" value="1"/>
</dbReference>
<dbReference type="PROSITE" id="PS50928">
    <property type="entry name" value="ABC_TM1"/>
    <property type="match status" value="1"/>
</dbReference>
<dbReference type="OrthoDB" id="9799271at2"/>
<dbReference type="Gene3D" id="1.10.3720.10">
    <property type="entry name" value="MetI-like"/>
    <property type="match status" value="1"/>
</dbReference>
<evidence type="ECO:0000256" key="1">
    <source>
        <dbReference type="ARBA" id="ARBA00004651"/>
    </source>
</evidence>
<dbReference type="Pfam" id="PF00528">
    <property type="entry name" value="BPD_transp_1"/>
    <property type="match status" value="1"/>
</dbReference>
<comment type="similarity">
    <text evidence="7">Belongs to the binding-protein-dependent transport system permease family.</text>
</comment>
<evidence type="ECO:0000313" key="9">
    <source>
        <dbReference type="EMBL" id="OSQ48275.1"/>
    </source>
</evidence>
<evidence type="ECO:0000256" key="3">
    <source>
        <dbReference type="ARBA" id="ARBA00022475"/>
    </source>
</evidence>
<evidence type="ECO:0000259" key="8">
    <source>
        <dbReference type="PROSITE" id="PS50928"/>
    </source>
</evidence>
<dbReference type="InterPro" id="IPR000515">
    <property type="entry name" value="MetI-like"/>
</dbReference>
<dbReference type="PANTHER" id="PTHR30151:SF0">
    <property type="entry name" value="ABC TRANSPORTER PERMEASE PROTEIN MJ0413-RELATED"/>
    <property type="match status" value="1"/>
</dbReference>
<evidence type="ECO:0000256" key="6">
    <source>
        <dbReference type="ARBA" id="ARBA00023136"/>
    </source>
</evidence>
<proteinExistence type="inferred from homology"/>
<evidence type="ECO:0000256" key="7">
    <source>
        <dbReference type="RuleBase" id="RU363032"/>
    </source>
</evidence>
<dbReference type="SUPFAM" id="SSF161098">
    <property type="entry name" value="MetI-like"/>
    <property type="match status" value="1"/>
</dbReference>
<name>A0A1Y2LCU1_9PROT</name>
<keyword evidence="4 7" id="KW-0812">Transmembrane</keyword>
<dbReference type="PANTHER" id="PTHR30151">
    <property type="entry name" value="ALKANE SULFONATE ABC TRANSPORTER-RELATED, MEMBRANE SUBUNIT"/>
    <property type="match status" value="1"/>
</dbReference>
<dbReference type="GO" id="GO:0055085">
    <property type="term" value="P:transmembrane transport"/>
    <property type="evidence" value="ECO:0007669"/>
    <property type="project" value="InterPro"/>
</dbReference>
<feature type="domain" description="ABC transmembrane type-1" evidence="8">
    <location>
        <begin position="70"/>
        <end position="250"/>
    </location>
</feature>
<feature type="transmembrane region" description="Helical" evidence="7">
    <location>
        <begin position="136"/>
        <end position="154"/>
    </location>
</feature>
<keyword evidence="6 7" id="KW-0472">Membrane</keyword>
<dbReference type="AlphaFoldDB" id="A0A1Y2LCU1"/>
<dbReference type="InterPro" id="IPR035906">
    <property type="entry name" value="MetI-like_sf"/>
</dbReference>
<sequence length="264" mass="28889">MWTRSLFSPKTEIPKSAFIGLSLCSVSLVLGLWCLLTYGGITPKDFLAAPHEVVAAGIKRIGNLSLFHHIWASLSVILSGFILASIFAVPIGILMGSFRAVQALVEPLTGFMRYIPVSALIPLLILWVGIGIEQKIMVIFLGTFFQQLILISDVSARVSKDLIDCAYTLGANRKQVALRILVPACMPGVMDNLRVTMGWAWTYLVVAELVAADTGLGYMILNAMRGLFTDVILLGVFTIGILGLITDFIFKVLRKKLLPWSADF</sequence>
<keyword evidence="10" id="KW-1185">Reference proteome</keyword>
<organism evidence="9 10">
    <name type="scientific">Thalassospira alkalitolerans</name>
    <dbReference type="NCBI Taxonomy" id="1293890"/>
    <lineage>
        <taxon>Bacteria</taxon>
        <taxon>Pseudomonadati</taxon>
        <taxon>Pseudomonadota</taxon>
        <taxon>Alphaproteobacteria</taxon>
        <taxon>Rhodospirillales</taxon>
        <taxon>Thalassospiraceae</taxon>
        <taxon>Thalassospira</taxon>
    </lineage>
</organism>
<reference evidence="9 10" key="1">
    <citation type="submission" date="2014-03" db="EMBL/GenBank/DDBJ databases">
        <title>The draft genome sequence of Thalassospira alkalitolerans JCM 18968.</title>
        <authorList>
            <person name="Lai Q."/>
            <person name="Shao Z."/>
        </authorList>
    </citation>
    <scope>NUCLEOTIDE SEQUENCE [LARGE SCALE GENOMIC DNA]</scope>
    <source>
        <strain evidence="9 10">JCM 18968</strain>
    </source>
</reference>
<dbReference type="EMBL" id="JFKB01000005">
    <property type="protein sequence ID" value="OSQ48275.1"/>
    <property type="molecule type" value="Genomic_DNA"/>
</dbReference>
<evidence type="ECO:0000313" key="10">
    <source>
        <dbReference type="Proteomes" id="UP000193396"/>
    </source>
</evidence>
<dbReference type="RefSeq" id="WP_085617760.1">
    <property type="nucleotide sequence ID" value="NZ_CAXBPE010000014.1"/>
</dbReference>
<comment type="caution">
    <text evidence="9">The sequence shown here is derived from an EMBL/GenBank/DDBJ whole genome shotgun (WGS) entry which is preliminary data.</text>
</comment>
<evidence type="ECO:0000256" key="4">
    <source>
        <dbReference type="ARBA" id="ARBA00022692"/>
    </source>
</evidence>
<feature type="transmembrane region" description="Helical" evidence="7">
    <location>
        <begin position="21"/>
        <end position="41"/>
    </location>
</feature>
<feature type="transmembrane region" description="Helical" evidence="7">
    <location>
        <begin position="200"/>
        <end position="221"/>
    </location>
</feature>
<evidence type="ECO:0000256" key="2">
    <source>
        <dbReference type="ARBA" id="ARBA00022448"/>
    </source>
</evidence>
<feature type="transmembrane region" description="Helical" evidence="7">
    <location>
        <begin position="110"/>
        <end position="130"/>
    </location>
</feature>
<dbReference type="GO" id="GO:0005886">
    <property type="term" value="C:plasma membrane"/>
    <property type="evidence" value="ECO:0007669"/>
    <property type="project" value="UniProtKB-SubCell"/>
</dbReference>
<dbReference type="STRING" id="1293890.TALK_08250"/>